<organism evidence="2 3">
    <name type="scientific">Azospirillum thermophilum</name>
    <dbReference type="NCBI Taxonomy" id="2202148"/>
    <lineage>
        <taxon>Bacteria</taxon>
        <taxon>Pseudomonadati</taxon>
        <taxon>Pseudomonadota</taxon>
        <taxon>Alphaproteobacteria</taxon>
        <taxon>Rhodospirillales</taxon>
        <taxon>Azospirillaceae</taxon>
        <taxon>Azospirillum</taxon>
    </lineage>
</organism>
<evidence type="ECO:0000256" key="1">
    <source>
        <dbReference type="ARBA" id="ARBA00007068"/>
    </source>
</evidence>
<dbReference type="Pfam" id="PF03576">
    <property type="entry name" value="Peptidase_S58"/>
    <property type="match status" value="1"/>
</dbReference>
<sequence>MEARARAYGLACGRGRPGPRNAITDVPGVLVGHSTIAEGEVQTGVTAILPHGGNLYRDKPVAAADVLNGFGKSAGLVQVEELGTLETPILLTNTLSVGTCSTALIRRALRENPDIGRTTATVNPVVMECNDGFLSDIQALAVTEEHAFAALDAAGGEVAVGAVGAGRGMSCFGFKGGIGTASRRLTFDGGRFHLGVLVLANFGRAGDLRLPDGRRLVPLDEPTPVEKGSVIIVMATDVPLDHRQLRRVVRRAGVGLARVGSFWGHGSGDIALGFTTANRVNHDEAHDLVPFRMLNESRIDRLFEAMADATQEAVLDALVAAGPLAGRAGNWRPGLRDLLEKDKP</sequence>
<keyword evidence="2" id="KW-0645">Protease</keyword>
<dbReference type="PANTHER" id="PTHR36512:SF3">
    <property type="entry name" value="BLR5678 PROTEIN"/>
    <property type="match status" value="1"/>
</dbReference>
<dbReference type="Gene3D" id="3.60.70.12">
    <property type="entry name" value="L-amino peptidase D-ALA esterase/amidase"/>
    <property type="match status" value="1"/>
</dbReference>
<reference evidence="3" key="1">
    <citation type="submission" date="2018-05" db="EMBL/GenBank/DDBJ databases">
        <title>Azospirillum thermophila sp. nov., a novel isolated from hot spring.</title>
        <authorList>
            <person name="Zhao Z."/>
        </authorList>
    </citation>
    <scope>NUCLEOTIDE SEQUENCE [LARGE SCALE GENOMIC DNA]</scope>
    <source>
        <strain evidence="3">CFH 70021</strain>
    </source>
</reference>
<keyword evidence="2" id="KW-0031">Aminopeptidase</keyword>
<dbReference type="InterPro" id="IPR005321">
    <property type="entry name" value="Peptidase_S58_DmpA"/>
</dbReference>
<evidence type="ECO:0000313" key="3">
    <source>
        <dbReference type="Proteomes" id="UP000245629"/>
    </source>
</evidence>
<dbReference type="EMBL" id="CP029354">
    <property type="protein sequence ID" value="AWK88544.1"/>
    <property type="molecule type" value="Genomic_DNA"/>
</dbReference>
<dbReference type="PANTHER" id="PTHR36512">
    <property type="entry name" value="D-AMINOPEPTIDASE"/>
    <property type="match status" value="1"/>
</dbReference>
<dbReference type="OrthoDB" id="9770388at2"/>
<dbReference type="InterPro" id="IPR016117">
    <property type="entry name" value="ArgJ-like_dom_sf"/>
</dbReference>
<gene>
    <name evidence="2" type="ORF">DEW08_19965</name>
</gene>
<name>A0A2S2CVJ6_9PROT</name>
<dbReference type="SUPFAM" id="SSF56266">
    <property type="entry name" value="DmpA/ArgJ-like"/>
    <property type="match status" value="1"/>
</dbReference>
<evidence type="ECO:0000313" key="2">
    <source>
        <dbReference type="EMBL" id="AWK88544.1"/>
    </source>
</evidence>
<dbReference type="GO" id="GO:0004177">
    <property type="term" value="F:aminopeptidase activity"/>
    <property type="evidence" value="ECO:0007669"/>
    <property type="project" value="UniProtKB-KW"/>
</dbReference>
<accession>A0A2S2CVJ6</accession>
<dbReference type="KEGG" id="azz:DEW08_19965"/>
<dbReference type="Proteomes" id="UP000245629">
    <property type="component" value="Chromosome 3"/>
</dbReference>
<keyword evidence="3" id="KW-1185">Reference proteome</keyword>
<proteinExistence type="inferred from homology"/>
<comment type="similarity">
    <text evidence="1">Belongs to the peptidase S58 family.</text>
</comment>
<dbReference type="CDD" id="cd02253">
    <property type="entry name" value="DmpA"/>
    <property type="match status" value="1"/>
</dbReference>
<protein>
    <submittedName>
        <fullName evidence="2">Aminopeptidase</fullName>
    </submittedName>
</protein>
<dbReference type="AlphaFoldDB" id="A0A2S2CVJ6"/>
<keyword evidence="2" id="KW-0378">Hydrolase</keyword>